<dbReference type="Proteomes" id="UP000294862">
    <property type="component" value="Unassembled WGS sequence"/>
</dbReference>
<feature type="region of interest" description="Disordered" evidence="1">
    <location>
        <begin position="61"/>
        <end position="98"/>
    </location>
</feature>
<dbReference type="SUPFAM" id="SSF56436">
    <property type="entry name" value="C-type lectin-like"/>
    <property type="match status" value="1"/>
</dbReference>
<reference evidence="3 4" key="1">
    <citation type="journal article" date="2015" name="Stand. Genomic Sci.">
        <title>Genomic Encyclopedia of Bacterial and Archaeal Type Strains, Phase III: the genomes of soil and plant-associated and newly described type strains.</title>
        <authorList>
            <person name="Whitman W.B."/>
            <person name="Woyke T."/>
            <person name="Klenk H.P."/>
            <person name="Zhou Y."/>
            <person name="Lilburn T.G."/>
            <person name="Beck B.J."/>
            <person name="De Vos P."/>
            <person name="Vandamme P."/>
            <person name="Eisen J.A."/>
            <person name="Garrity G."/>
            <person name="Hugenholtz P."/>
            <person name="Kyrpides N.C."/>
        </authorList>
    </citation>
    <scope>NUCLEOTIDE SEQUENCE [LARGE SCALE GENOMIC DNA]</scope>
    <source>
        <strain evidence="3 4">A3</strain>
    </source>
</reference>
<dbReference type="PANTHER" id="PTHR23150">
    <property type="entry name" value="SULFATASE MODIFYING FACTOR 1, 2"/>
    <property type="match status" value="1"/>
</dbReference>
<dbReference type="InterPro" id="IPR016187">
    <property type="entry name" value="CTDL_fold"/>
</dbReference>
<accession>A0A4R2HYJ7</accession>
<dbReference type="InterPro" id="IPR005532">
    <property type="entry name" value="SUMF_dom"/>
</dbReference>
<organism evidence="3 4">
    <name type="scientific">Dokdonella fugitiva</name>
    <dbReference type="NCBI Taxonomy" id="328517"/>
    <lineage>
        <taxon>Bacteria</taxon>
        <taxon>Pseudomonadati</taxon>
        <taxon>Pseudomonadota</taxon>
        <taxon>Gammaproteobacteria</taxon>
        <taxon>Lysobacterales</taxon>
        <taxon>Rhodanobacteraceae</taxon>
        <taxon>Dokdonella</taxon>
    </lineage>
</organism>
<protein>
    <submittedName>
        <fullName evidence="3">Formylglycine-generating enzyme required for sulfatase activity</fullName>
    </submittedName>
</protein>
<dbReference type="Gene3D" id="3.90.1580.10">
    <property type="entry name" value="paralog of FGE (formylglycine-generating enzyme)"/>
    <property type="match status" value="1"/>
</dbReference>
<dbReference type="InterPro" id="IPR042095">
    <property type="entry name" value="SUMF_sf"/>
</dbReference>
<evidence type="ECO:0000313" key="4">
    <source>
        <dbReference type="Proteomes" id="UP000294862"/>
    </source>
</evidence>
<dbReference type="PANTHER" id="PTHR23150:SF35">
    <property type="entry name" value="BLL6746 PROTEIN"/>
    <property type="match status" value="1"/>
</dbReference>
<evidence type="ECO:0000313" key="3">
    <source>
        <dbReference type="EMBL" id="TCO36592.1"/>
    </source>
</evidence>
<dbReference type="SUPFAM" id="SSF48452">
    <property type="entry name" value="TPR-like"/>
    <property type="match status" value="1"/>
</dbReference>
<dbReference type="Gene3D" id="1.25.40.10">
    <property type="entry name" value="Tetratricopeptide repeat domain"/>
    <property type="match status" value="1"/>
</dbReference>
<proteinExistence type="predicted"/>
<evidence type="ECO:0000256" key="1">
    <source>
        <dbReference type="SAM" id="MobiDB-lite"/>
    </source>
</evidence>
<dbReference type="InterPro" id="IPR051043">
    <property type="entry name" value="Sulfatase_Mod_Factor_Kinase"/>
</dbReference>
<gene>
    <name evidence="3" type="ORF">EV148_11280</name>
</gene>
<comment type="caution">
    <text evidence="3">The sequence shown here is derived from an EMBL/GenBank/DDBJ whole genome shotgun (WGS) entry which is preliminary data.</text>
</comment>
<dbReference type="AlphaFoldDB" id="A0A4R2HYJ7"/>
<keyword evidence="4" id="KW-1185">Reference proteome</keyword>
<dbReference type="InterPro" id="IPR011990">
    <property type="entry name" value="TPR-like_helical_dom_sf"/>
</dbReference>
<dbReference type="Pfam" id="PF03781">
    <property type="entry name" value="FGE-sulfatase"/>
    <property type="match status" value="1"/>
</dbReference>
<dbReference type="EMBL" id="SLWQ01000012">
    <property type="protein sequence ID" value="TCO36592.1"/>
    <property type="molecule type" value="Genomic_DNA"/>
</dbReference>
<sequence>MQVPRGLHRVAASIDNRPTMPGTEVARKQHTLGGAAGIALLAFALVWRFFPGVLHVEPQPQEPVATSPPGLHPPTGTWSAVRPASTTVPAPEPDAEPDVGTSFADAVRMGPPVATTKEVKALLKRARAAEEKGALFEPKDANAVALYRQVLVAAPNNVDAEAALERIGGAVHDWALAAIERGDVPAAQRYVAAYADLPHPEEELTALRSRIRTLHQIVPLLADAASQVKAGKLTGEGNDNALATYREVMKLDPGNRLADAGLATIEREFLDRALAQAAQDDFGGADATLGVASAIRPGSQALLETRSRVDGIRRQRAETVLAQARSALDSGNADLAEQLAKKALAISPDLAGIDDFNLRLRNARLYASLAPGEVIRDRFLDVAGSAPPLVVVPTGEFVMGSPADESGHQDSEEPQRRVRIAVGFALGQGEVTVGQFREFVAATKYATDAEKLGSATVYEESTGRIADRRGMSWRNDYRGERAGDNLPVINVSWNDAKAYLGWLSARTGKHYRLPTEAEFEYAERAGSAARYSWGDGDPDRVIGNFTGEGDRSPSKRSWTSAFPRYSDGYWGPAPTRSFAANRYGLFDMEGNVSEWVEDCWHDNYTRAPRDSTAWVNPGCERRVVRGGSWGSDPDQVRSAFRIAARTDTRSARVGFRVARDL</sequence>
<name>A0A4R2HYJ7_9GAMM</name>
<evidence type="ECO:0000259" key="2">
    <source>
        <dbReference type="Pfam" id="PF03781"/>
    </source>
</evidence>
<feature type="domain" description="Sulfatase-modifying factor enzyme-like" evidence="2">
    <location>
        <begin position="386"/>
        <end position="659"/>
    </location>
</feature>
<dbReference type="GO" id="GO:0120147">
    <property type="term" value="F:formylglycine-generating oxidase activity"/>
    <property type="evidence" value="ECO:0007669"/>
    <property type="project" value="TreeGrafter"/>
</dbReference>